<dbReference type="AlphaFoldDB" id="A0A1N7PR10"/>
<dbReference type="InterPro" id="IPR042303">
    <property type="entry name" value="Malonyl_CoA_deC_C_sf"/>
</dbReference>
<dbReference type="InterPro" id="IPR035372">
    <property type="entry name" value="MCD_N"/>
</dbReference>
<dbReference type="PANTHER" id="PTHR28641:SF1">
    <property type="entry name" value="MALONYL-COA DECARBOXYLASE, MITOCHONDRIAL"/>
    <property type="match status" value="1"/>
</dbReference>
<dbReference type="Gene3D" id="1.20.140.90">
    <property type="entry name" value="Malonyl-CoA decarboxylase, oligemerization domain"/>
    <property type="match status" value="1"/>
</dbReference>
<dbReference type="Gene3D" id="3.40.630.150">
    <property type="entry name" value="Malonyl-CoA decarboxylase, catalytic domain"/>
    <property type="match status" value="1"/>
</dbReference>
<feature type="domain" description="Malonyl-CoA decarboxylase N-terminal" evidence="2">
    <location>
        <begin position="79"/>
        <end position="159"/>
    </location>
</feature>
<evidence type="ECO:0000259" key="2">
    <source>
        <dbReference type="Pfam" id="PF17408"/>
    </source>
</evidence>
<name>A0A1N7PR10_9RHOB</name>
<dbReference type="PANTHER" id="PTHR28641">
    <property type="match status" value="1"/>
</dbReference>
<proteinExistence type="predicted"/>
<dbReference type="InterPro" id="IPR038917">
    <property type="entry name" value="Malonyl_CoA_deC"/>
</dbReference>
<dbReference type="Proteomes" id="UP000186141">
    <property type="component" value="Unassembled WGS sequence"/>
</dbReference>
<dbReference type="InterPro" id="IPR038351">
    <property type="entry name" value="MCD_N_sf"/>
</dbReference>
<feature type="domain" description="Malonyl-CoA decarboxylase C-terminal" evidence="1">
    <location>
        <begin position="162"/>
        <end position="398"/>
    </location>
</feature>
<evidence type="ECO:0000313" key="4">
    <source>
        <dbReference type="Proteomes" id="UP000186141"/>
    </source>
</evidence>
<gene>
    <name evidence="3" type="ORF">SAMN05421774_10666</name>
</gene>
<dbReference type="STRING" id="1086013.SAMN05421774_10666"/>
<organism evidence="3 4">
    <name type="scientific">Gemmobacter megaterium</name>
    <dbReference type="NCBI Taxonomy" id="1086013"/>
    <lineage>
        <taxon>Bacteria</taxon>
        <taxon>Pseudomonadati</taxon>
        <taxon>Pseudomonadota</taxon>
        <taxon>Alphaproteobacteria</taxon>
        <taxon>Rhodobacterales</taxon>
        <taxon>Paracoccaceae</taxon>
        <taxon>Gemmobacter</taxon>
    </lineage>
</organism>
<accession>A0A1N7PR10</accession>
<reference evidence="3 4" key="1">
    <citation type="submission" date="2017-01" db="EMBL/GenBank/DDBJ databases">
        <authorList>
            <person name="Mah S.A."/>
            <person name="Swanson W.J."/>
            <person name="Moy G.W."/>
            <person name="Vacquier V.D."/>
        </authorList>
    </citation>
    <scope>NUCLEOTIDE SEQUENCE [LARGE SCALE GENOMIC DNA]</scope>
    <source>
        <strain evidence="3 4">DSM 26375</strain>
    </source>
</reference>
<evidence type="ECO:0000313" key="3">
    <source>
        <dbReference type="EMBL" id="SIT13083.1"/>
    </source>
</evidence>
<keyword evidence="4" id="KW-1185">Reference proteome</keyword>
<dbReference type="GO" id="GO:0050080">
    <property type="term" value="F:malonyl-CoA decarboxylase activity"/>
    <property type="evidence" value="ECO:0007669"/>
    <property type="project" value="InterPro"/>
</dbReference>
<dbReference type="Pfam" id="PF05292">
    <property type="entry name" value="MCD"/>
    <property type="match status" value="1"/>
</dbReference>
<dbReference type="EMBL" id="FTOT01000006">
    <property type="protein sequence ID" value="SIT13083.1"/>
    <property type="molecule type" value="Genomic_DNA"/>
</dbReference>
<evidence type="ECO:0000259" key="1">
    <source>
        <dbReference type="Pfam" id="PF05292"/>
    </source>
</evidence>
<sequence length="434" mass="48378">MSRIAYFADLMTTLFERRPGKPDVASRAPIAELCAALLSSRGEVSGARLARDILAHYARLDAEGRRAFFAYLAADLDLDPDRLTEAAAAYKAKRDARTLAKLTREAEPRRQELFRRLNQAPGATGELVRMRLDLLNLLPEAPELGVIDPDFQHLFASWFNRGFLVLRHIDWRTPANILEKIIEYEAVHAINDWDDLQRRLRPNDRRCFAFFHPAMPEEPLIFVEVALTKGVPGSVQTLLAEGRTPLADGEFDTAVFYSISNCQEGLRGISFGNSLIKQVVEEVRVDLPQVSRYVTLSPVPTLARWLEKVAPERPPVAQVLEAAAKADPKAMEPHKAILRRLTAEYLLHVKRGDGMPADPVARFHLGNGALLHDVHALADTSANGFRQSCTAMVNYLYDVAKVERNNEAFVTDRQVAAAKQVLALADQGETTGKK</sequence>
<dbReference type="Pfam" id="PF17408">
    <property type="entry name" value="MCD_N"/>
    <property type="match status" value="1"/>
</dbReference>
<protein>
    <submittedName>
        <fullName evidence="3">Malonyl-CoA decarboxylase</fullName>
    </submittedName>
</protein>
<dbReference type="GO" id="GO:0006633">
    <property type="term" value="P:fatty acid biosynthetic process"/>
    <property type="evidence" value="ECO:0007669"/>
    <property type="project" value="InterPro"/>
</dbReference>
<dbReference type="InterPro" id="IPR007956">
    <property type="entry name" value="Malonyl_CoA_deC_C"/>
</dbReference>